<organism evidence="2 3">
    <name type="scientific">Heyndrickxia coagulans</name>
    <name type="common">Weizmannia coagulans</name>
    <dbReference type="NCBI Taxonomy" id="1398"/>
    <lineage>
        <taxon>Bacteria</taxon>
        <taxon>Bacillati</taxon>
        <taxon>Bacillota</taxon>
        <taxon>Bacilli</taxon>
        <taxon>Bacillales</taxon>
        <taxon>Bacillaceae</taxon>
        <taxon>Heyndrickxia</taxon>
    </lineage>
</organism>
<protein>
    <submittedName>
        <fullName evidence="2">Uncharacterized protein</fullName>
    </submittedName>
</protein>
<gene>
    <name evidence="2" type="ORF">HMPREF3213_00190</name>
</gene>
<evidence type="ECO:0000256" key="1">
    <source>
        <dbReference type="SAM" id="MobiDB-lite"/>
    </source>
</evidence>
<accession>A0A133L2H6</accession>
<dbReference type="EMBL" id="LRPN01000006">
    <property type="protein sequence ID" value="KWZ86129.1"/>
    <property type="molecule type" value="Genomic_DNA"/>
</dbReference>
<sequence>MRGVTGCKAAQWESVTPRVANEVQRGVGGRKNAANLPQKQYGLQQPGEGSAP</sequence>
<feature type="region of interest" description="Disordered" evidence="1">
    <location>
        <begin position="21"/>
        <end position="52"/>
    </location>
</feature>
<evidence type="ECO:0000313" key="3">
    <source>
        <dbReference type="Proteomes" id="UP000070376"/>
    </source>
</evidence>
<evidence type="ECO:0000313" key="2">
    <source>
        <dbReference type="EMBL" id="KWZ86129.1"/>
    </source>
</evidence>
<dbReference type="Proteomes" id="UP000070376">
    <property type="component" value="Unassembled WGS sequence"/>
</dbReference>
<dbReference type="AlphaFoldDB" id="A0A133L2H6"/>
<reference evidence="3" key="1">
    <citation type="submission" date="2016-01" db="EMBL/GenBank/DDBJ databases">
        <authorList>
            <person name="Mitreva M."/>
            <person name="Pepin K.H."/>
            <person name="Mihindukulasuriya K.A."/>
            <person name="Fulton R."/>
            <person name="Fronick C."/>
            <person name="O'Laughlin M."/>
            <person name="Miner T."/>
            <person name="Herter B."/>
            <person name="Rosa B.A."/>
            <person name="Cordes M."/>
            <person name="Tomlinson C."/>
            <person name="Wollam A."/>
            <person name="Palsikar V.B."/>
            <person name="Mardis E.R."/>
            <person name="Wilson R.K."/>
        </authorList>
    </citation>
    <scope>NUCLEOTIDE SEQUENCE [LARGE SCALE GENOMIC DNA]</scope>
    <source>
        <strain evidence="3">GED7749B</strain>
    </source>
</reference>
<comment type="caution">
    <text evidence="2">The sequence shown here is derived from an EMBL/GenBank/DDBJ whole genome shotgun (WGS) entry which is preliminary data.</text>
</comment>
<proteinExistence type="predicted"/>
<name>A0A133L2H6_HEYCO</name>